<keyword evidence="1" id="KW-0472">Membrane</keyword>
<keyword evidence="3" id="KW-1185">Reference proteome</keyword>
<dbReference type="Proteomes" id="UP000428803">
    <property type="component" value="Chromosome"/>
</dbReference>
<protein>
    <submittedName>
        <fullName evidence="2">Uncharacterized protein</fullName>
    </submittedName>
</protein>
<dbReference type="RefSeq" id="WP_158901320.1">
    <property type="nucleotide sequence ID" value="NZ_CP035733.1"/>
</dbReference>
<feature type="transmembrane region" description="Helical" evidence="1">
    <location>
        <begin position="29"/>
        <end position="52"/>
    </location>
</feature>
<evidence type="ECO:0000256" key="1">
    <source>
        <dbReference type="SAM" id="Phobius"/>
    </source>
</evidence>
<keyword evidence="1" id="KW-1133">Transmembrane helix</keyword>
<dbReference type="AlphaFoldDB" id="A0A6I6L528"/>
<evidence type="ECO:0000313" key="3">
    <source>
        <dbReference type="Proteomes" id="UP000428803"/>
    </source>
</evidence>
<sequence>MLFPISLIGMLVSTLFIWLLANIPLLNLYLIFVLLPAWPVITINGGMIAVAVEVLARKLSIAWLAVPLFYFGGYASLAWADQQNLVSLRTQIAEANARVRVPFNPAQQQLVFEGFSEHSLIQNYGLPVAFEKRGEVSGEYRSTRMIEREVCEQIRGRSFRAAGIWTSGISEPSDKISGRIYVKNFCMVSMPDSPSLPVVKLSVKERRDTYSSLRVTYRDTKITTPDDQVYQIRGGHASALGWIPLPFIAYDPMSSPPKFKPTFAFKPSTFLPLNNEAGRYTSGTAALANALGLKKIAPEKRKSSPSKAIMAKIIASQRAIVADETAKLDRVLVDVQSEIGSLPFNSLRGRQDIILPRIAAIVAAVERGVSESKNGRNNAQQMFRLLEQAQPDAVMPYLNRIKALEAKDKWFKFESKPVTNEVI</sequence>
<dbReference type="KEGG" id="slaa:EUU25_12090"/>
<evidence type="ECO:0000313" key="2">
    <source>
        <dbReference type="EMBL" id="QGY81290.1"/>
    </source>
</evidence>
<dbReference type="OrthoDB" id="7431989at2"/>
<proteinExistence type="predicted"/>
<dbReference type="EMBL" id="CP035733">
    <property type="protein sequence ID" value="QGY81290.1"/>
    <property type="molecule type" value="Genomic_DNA"/>
</dbReference>
<feature type="transmembrane region" description="Helical" evidence="1">
    <location>
        <begin position="7"/>
        <end position="23"/>
    </location>
</feature>
<gene>
    <name evidence="2" type="ORF">EUU25_12090</name>
</gene>
<name>A0A6I6L528_9SPHN</name>
<organism evidence="2 3">
    <name type="scientific">Sphingorhabdus lacus</name>
    <dbReference type="NCBI Taxonomy" id="392610"/>
    <lineage>
        <taxon>Bacteria</taxon>
        <taxon>Pseudomonadati</taxon>
        <taxon>Pseudomonadota</taxon>
        <taxon>Alphaproteobacteria</taxon>
        <taxon>Sphingomonadales</taxon>
        <taxon>Sphingomonadaceae</taxon>
        <taxon>Sphingorhabdus</taxon>
    </lineage>
</organism>
<feature type="transmembrane region" description="Helical" evidence="1">
    <location>
        <begin position="59"/>
        <end position="80"/>
    </location>
</feature>
<reference evidence="3" key="1">
    <citation type="submission" date="2019-01" db="EMBL/GenBank/DDBJ databases">
        <title>Sphingorhabdus lacus sp.nov., isolated from an oligotrophic freshwater lake.</title>
        <authorList>
            <person name="Park M."/>
        </authorList>
    </citation>
    <scope>NUCLEOTIDE SEQUENCE [LARGE SCALE GENOMIC DNA]</scope>
    <source>
        <strain evidence="3">IMCC1753</strain>
    </source>
</reference>
<keyword evidence="1" id="KW-0812">Transmembrane</keyword>
<accession>A0A6I6L528</accession>